<sequence length="92" mass="10990">MLRKNPENLKKYHEIFIDQLQCGIIEEAPNNGRNERCHYLAHHGVVSESKKRTKIRDIEKAFLMVELQGKSRDYTRFFWLRGPKKNLDKETC</sequence>
<dbReference type="Proteomes" id="UP000230423">
    <property type="component" value="Unassembled WGS sequence"/>
</dbReference>
<reference evidence="1 2" key="1">
    <citation type="submission" date="2015-09" db="EMBL/GenBank/DDBJ databases">
        <title>Draft genome of the parasitic nematode Teladorsagia circumcincta isolate WARC Sus (inbred).</title>
        <authorList>
            <person name="Mitreva M."/>
        </authorList>
    </citation>
    <scope>NUCLEOTIDE SEQUENCE [LARGE SCALE GENOMIC DNA]</scope>
    <source>
        <strain evidence="1 2">S</strain>
    </source>
</reference>
<dbReference type="AlphaFoldDB" id="A0A2G9U9S3"/>
<proteinExistence type="predicted"/>
<protein>
    <submittedName>
        <fullName evidence="1">Uncharacterized protein</fullName>
    </submittedName>
</protein>
<accession>A0A2G9U9S3</accession>
<evidence type="ECO:0000313" key="1">
    <source>
        <dbReference type="EMBL" id="PIO66963.1"/>
    </source>
</evidence>
<name>A0A2G9U9S3_TELCI</name>
<dbReference type="OrthoDB" id="5872352at2759"/>
<gene>
    <name evidence="1" type="ORF">TELCIR_11308</name>
</gene>
<dbReference type="EMBL" id="KZ347910">
    <property type="protein sequence ID" value="PIO66963.1"/>
    <property type="molecule type" value="Genomic_DNA"/>
</dbReference>
<organism evidence="1 2">
    <name type="scientific">Teladorsagia circumcincta</name>
    <name type="common">Brown stomach worm</name>
    <name type="synonym">Ostertagia circumcincta</name>
    <dbReference type="NCBI Taxonomy" id="45464"/>
    <lineage>
        <taxon>Eukaryota</taxon>
        <taxon>Metazoa</taxon>
        <taxon>Ecdysozoa</taxon>
        <taxon>Nematoda</taxon>
        <taxon>Chromadorea</taxon>
        <taxon>Rhabditida</taxon>
        <taxon>Rhabditina</taxon>
        <taxon>Rhabditomorpha</taxon>
        <taxon>Strongyloidea</taxon>
        <taxon>Trichostrongylidae</taxon>
        <taxon>Teladorsagia</taxon>
    </lineage>
</organism>
<evidence type="ECO:0000313" key="2">
    <source>
        <dbReference type="Proteomes" id="UP000230423"/>
    </source>
</evidence>
<keyword evidence="2" id="KW-1185">Reference proteome</keyword>